<dbReference type="PANTHER" id="PTHR46305:SF3">
    <property type="entry name" value="NADPH:QUINONE OXIDOREDUCTASE MDAB"/>
    <property type="match status" value="1"/>
</dbReference>
<name>A0ABW2INL4_9PROT</name>
<evidence type="ECO:0000259" key="5">
    <source>
        <dbReference type="Pfam" id="PF02525"/>
    </source>
</evidence>
<evidence type="ECO:0000256" key="3">
    <source>
        <dbReference type="ARBA" id="ARBA00022827"/>
    </source>
</evidence>
<dbReference type="SUPFAM" id="SSF52218">
    <property type="entry name" value="Flavoproteins"/>
    <property type="match status" value="1"/>
</dbReference>
<evidence type="ECO:0000256" key="2">
    <source>
        <dbReference type="ARBA" id="ARBA00022630"/>
    </source>
</evidence>
<evidence type="ECO:0000256" key="4">
    <source>
        <dbReference type="ARBA" id="ARBA00037981"/>
    </source>
</evidence>
<proteinExistence type="inferred from homology"/>
<evidence type="ECO:0000313" key="6">
    <source>
        <dbReference type="EMBL" id="MFC7292426.1"/>
    </source>
</evidence>
<evidence type="ECO:0000256" key="1">
    <source>
        <dbReference type="ARBA" id="ARBA00001974"/>
    </source>
</evidence>
<dbReference type="PANTHER" id="PTHR46305">
    <property type="match status" value="1"/>
</dbReference>
<dbReference type="Proteomes" id="UP001596492">
    <property type="component" value="Unassembled WGS sequence"/>
</dbReference>
<accession>A0ABW2INL4</accession>
<comment type="caution">
    <text evidence="6">The sequence shown here is derived from an EMBL/GenBank/DDBJ whole genome shotgun (WGS) entry which is preliminary data.</text>
</comment>
<keyword evidence="3" id="KW-0274">FAD</keyword>
<evidence type="ECO:0000313" key="7">
    <source>
        <dbReference type="Proteomes" id="UP001596492"/>
    </source>
</evidence>
<dbReference type="EMBL" id="JBHTBR010000005">
    <property type="protein sequence ID" value="MFC7292426.1"/>
    <property type="molecule type" value="Genomic_DNA"/>
</dbReference>
<keyword evidence="7" id="KW-1185">Reference proteome</keyword>
<keyword evidence="6" id="KW-0560">Oxidoreductase</keyword>
<protein>
    <submittedName>
        <fullName evidence="6">NAD(P)H-dependent oxidoreductase</fullName>
        <ecNumber evidence="6">1.-.-.-</ecNumber>
    </submittedName>
</protein>
<reference evidence="7" key="1">
    <citation type="journal article" date="2019" name="Int. J. Syst. Evol. Microbiol.">
        <title>The Global Catalogue of Microorganisms (GCM) 10K type strain sequencing project: providing services to taxonomists for standard genome sequencing and annotation.</title>
        <authorList>
            <consortium name="The Broad Institute Genomics Platform"/>
            <consortium name="The Broad Institute Genome Sequencing Center for Infectious Disease"/>
            <person name="Wu L."/>
            <person name="Ma J."/>
        </authorList>
    </citation>
    <scope>NUCLEOTIDE SEQUENCE [LARGE SCALE GENOMIC DNA]</scope>
    <source>
        <strain evidence="7">CCUG 51308</strain>
    </source>
</reference>
<gene>
    <name evidence="6" type="ORF">ACFQS8_12420</name>
</gene>
<dbReference type="Gene3D" id="3.40.50.360">
    <property type="match status" value="1"/>
</dbReference>
<comment type="cofactor">
    <cofactor evidence="1">
        <name>FAD</name>
        <dbReference type="ChEBI" id="CHEBI:57692"/>
    </cofactor>
</comment>
<comment type="similarity">
    <text evidence="4">Belongs to the oxidoreductase MdaB family.</text>
</comment>
<dbReference type="InterPro" id="IPR003680">
    <property type="entry name" value="Flavodoxin_fold"/>
</dbReference>
<feature type="domain" description="Flavodoxin-like fold" evidence="5">
    <location>
        <begin position="2"/>
        <end position="189"/>
    </location>
</feature>
<dbReference type="EC" id="1.-.-.-" evidence="6"/>
<keyword evidence="2" id="KW-0285">Flavoprotein</keyword>
<sequence>MKNVFIINGHYPYPNRKGELNSSLVDLARKHFENRGAKVSITETKDEYVVEEELQKFIDADLVIWQFPVHWMGLPWRVKQYFDIVFTAGHNGELFTSDGRTPANPKANYGSGGSRQDTKYMLSATFNAPMHAFNAPDEYLFEGKDVEDIMFPIHMTMKFLGMQGLPTFSCHDVVKNPTIESDFDRFEEHLANIKL</sequence>
<organism evidence="6 7">
    <name type="scientific">Hirschia litorea</name>
    <dbReference type="NCBI Taxonomy" id="1199156"/>
    <lineage>
        <taxon>Bacteria</taxon>
        <taxon>Pseudomonadati</taxon>
        <taxon>Pseudomonadota</taxon>
        <taxon>Alphaproteobacteria</taxon>
        <taxon>Hyphomonadales</taxon>
        <taxon>Hyphomonadaceae</taxon>
        <taxon>Hirschia</taxon>
    </lineage>
</organism>
<dbReference type="GO" id="GO:0016491">
    <property type="term" value="F:oxidoreductase activity"/>
    <property type="evidence" value="ECO:0007669"/>
    <property type="project" value="UniProtKB-KW"/>
</dbReference>
<dbReference type="Pfam" id="PF02525">
    <property type="entry name" value="Flavodoxin_2"/>
    <property type="match status" value="1"/>
</dbReference>
<dbReference type="InterPro" id="IPR052397">
    <property type="entry name" value="NADPH-QR_MdaB"/>
</dbReference>
<dbReference type="RefSeq" id="WP_382167841.1">
    <property type="nucleotide sequence ID" value="NZ_JBHTBR010000005.1"/>
</dbReference>
<dbReference type="InterPro" id="IPR029039">
    <property type="entry name" value="Flavoprotein-like_sf"/>
</dbReference>